<proteinExistence type="predicted"/>
<dbReference type="InterPro" id="IPR032675">
    <property type="entry name" value="LRR_dom_sf"/>
</dbReference>
<evidence type="ECO:0000313" key="1">
    <source>
        <dbReference type="EMBL" id="KDQ17078.1"/>
    </source>
</evidence>
<organism evidence="1 2">
    <name type="scientific">Botryobasidium botryosum (strain FD-172 SS1)</name>
    <dbReference type="NCBI Taxonomy" id="930990"/>
    <lineage>
        <taxon>Eukaryota</taxon>
        <taxon>Fungi</taxon>
        <taxon>Dikarya</taxon>
        <taxon>Basidiomycota</taxon>
        <taxon>Agaricomycotina</taxon>
        <taxon>Agaricomycetes</taxon>
        <taxon>Cantharellales</taxon>
        <taxon>Botryobasidiaceae</taxon>
        <taxon>Botryobasidium</taxon>
    </lineage>
</organism>
<dbReference type="HOGENOM" id="CLU_019609_1_0_1"/>
<keyword evidence="2" id="KW-1185">Reference proteome</keyword>
<protein>
    <submittedName>
        <fullName evidence="1">Uncharacterized protein</fullName>
    </submittedName>
</protein>
<reference evidence="2" key="1">
    <citation type="journal article" date="2014" name="Proc. Natl. Acad. Sci. U.S.A.">
        <title>Extensive sampling of basidiomycete genomes demonstrates inadequacy of the white-rot/brown-rot paradigm for wood decay fungi.</title>
        <authorList>
            <person name="Riley R."/>
            <person name="Salamov A.A."/>
            <person name="Brown D.W."/>
            <person name="Nagy L.G."/>
            <person name="Floudas D."/>
            <person name="Held B.W."/>
            <person name="Levasseur A."/>
            <person name="Lombard V."/>
            <person name="Morin E."/>
            <person name="Otillar R."/>
            <person name="Lindquist E.A."/>
            <person name="Sun H."/>
            <person name="LaButti K.M."/>
            <person name="Schmutz J."/>
            <person name="Jabbour D."/>
            <person name="Luo H."/>
            <person name="Baker S.E."/>
            <person name="Pisabarro A.G."/>
            <person name="Walton J.D."/>
            <person name="Blanchette R.A."/>
            <person name="Henrissat B."/>
            <person name="Martin F."/>
            <person name="Cullen D."/>
            <person name="Hibbett D.S."/>
            <person name="Grigoriev I.V."/>
        </authorList>
    </citation>
    <scope>NUCLEOTIDE SEQUENCE [LARGE SCALE GENOMIC DNA]</scope>
    <source>
        <strain evidence="2">FD-172 SS1</strain>
    </source>
</reference>
<dbReference type="EMBL" id="KL198025">
    <property type="protein sequence ID" value="KDQ17078.1"/>
    <property type="molecule type" value="Genomic_DNA"/>
</dbReference>
<dbReference type="Gene3D" id="3.80.10.10">
    <property type="entry name" value="Ribonuclease Inhibitor"/>
    <property type="match status" value="1"/>
</dbReference>
<sequence length="403" mass="45181">MTAVAERVPAEILVQIFEIRLKDRGYGHSTHDLLRFSLVYRFWRAAIQGCPTLWSDIWLDVPTCRSMERQAAYQLKRAGSTLLSLTIRFPYVYDVETPVAALPARLANIFRDTMVRWKSFEMHAHPHAVQSFLSRCAGSTPNLSKLTITFKDLTRSFLPSLSIPFQRPVQAESGPPVVASIGHFLPRYASLGAAITRLSVRVLTFRLHDFTTMLLSCPNLVQFDLAGSDSVRNGRMGDTSHPVIVPLLHLLDLRMSYIDEPAPLLESVEFISFVDAPSLTELSLLMHKIRPISSYDPTLVCDLIDRSCPPLRRLSLTWIGLADEDIIWCLQKLPLLEELVIIGGAMSDATLRALAIPPPTEQGADQEVLLPRLRRANLWSPHTTEQGLKALAACRNTVTWKHG</sequence>
<dbReference type="Proteomes" id="UP000027195">
    <property type="component" value="Unassembled WGS sequence"/>
</dbReference>
<accession>A0A067MMR9</accession>
<gene>
    <name evidence="1" type="ORF">BOTBODRAFT_172669</name>
</gene>
<name>A0A067MMR9_BOTB1</name>
<dbReference type="AlphaFoldDB" id="A0A067MMR9"/>
<evidence type="ECO:0000313" key="2">
    <source>
        <dbReference type="Proteomes" id="UP000027195"/>
    </source>
</evidence>
<dbReference type="InParanoid" id="A0A067MMR9"/>
<dbReference type="OrthoDB" id="3365698at2759"/>
<dbReference type="SUPFAM" id="SSF52047">
    <property type="entry name" value="RNI-like"/>
    <property type="match status" value="1"/>
</dbReference>